<keyword evidence="1" id="KW-0547">Nucleotide-binding</keyword>
<evidence type="ECO:0000256" key="1">
    <source>
        <dbReference type="ARBA" id="ARBA00022741"/>
    </source>
</evidence>
<dbReference type="Gene3D" id="3.30.420.40">
    <property type="match status" value="3"/>
</dbReference>
<dbReference type="InterPro" id="IPR043129">
    <property type="entry name" value="ATPase_NBD"/>
</dbReference>
<evidence type="ECO:0000256" key="2">
    <source>
        <dbReference type="ARBA" id="ARBA00022840"/>
    </source>
</evidence>
<sequence length="307" mass="34018">MSQLPAIGVDIGSKYMCFGIWERDRGEILANEEGKRTTAAFDGEATTTYAVYLKALNKSVSTCKEILGSDDIHDERRTISYAIRDVIRDAGMKNVKMCAAPILAAIAYGLENKPAGTVIFIFHLVVHHGIQNLKNHNGVEICRNERALSRVKTAVEKAKRALSFSCKSEVVVDGVLDGKDLQMYITRSMFEELNKNLFLKCIDTVDSCMEEAKLHNNDVDEVVVMGGSSRIPKLQELLANFFIGKELRNSIAPDEVVAYGATVRRGALAGFHPQNIGNLSPSRLSMLHGLLRDYMNARKAVVMFFLT</sequence>
<dbReference type="AlphaFoldDB" id="A0A022RNQ9"/>
<evidence type="ECO:0000313" key="4">
    <source>
        <dbReference type="Proteomes" id="UP000030748"/>
    </source>
</evidence>
<dbReference type="InterPro" id="IPR013126">
    <property type="entry name" value="Hsp_70_fam"/>
</dbReference>
<accession>A0A022RNQ9</accession>
<dbReference type="Gene3D" id="3.90.640.10">
    <property type="entry name" value="Actin, Chain A, domain 4"/>
    <property type="match status" value="1"/>
</dbReference>
<reference evidence="3 4" key="1">
    <citation type="journal article" date="2013" name="Proc. Natl. Acad. Sci. U.S.A.">
        <title>Fine-scale variation in meiotic recombination in Mimulus inferred from population shotgun sequencing.</title>
        <authorList>
            <person name="Hellsten U."/>
            <person name="Wright K.M."/>
            <person name="Jenkins J."/>
            <person name="Shu S."/>
            <person name="Yuan Y."/>
            <person name="Wessler S.R."/>
            <person name="Schmutz J."/>
            <person name="Willis J.H."/>
            <person name="Rokhsar D.S."/>
        </authorList>
    </citation>
    <scope>NUCLEOTIDE SEQUENCE [LARGE SCALE GENOMIC DNA]</scope>
    <source>
        <strain evidence="4">cv. DUN x IM62</strain>
    </source>
</reference>
<dbReference type="FunFam" id="3.90.640.10:FF:000003">
    <property type="entry name" value="Molecular chaperone DnaK"/>
    <property type="match status" value="1"/>
</dbReference>
<dbReference type="InterPro" id="IPR018181">
    <property type="entry name" value="Heat_shock_70_CS"/>
</dbReference>
<dbReference type="GO" id="GO:0005524">
    <property type="term" value="F:ATP binding"/>
    <property type="evidence" value="ECO:0007669"/>
    <property type="project" value="UniProtKB-KW"/>
</dbReference>
<dbReference type="EMBL" id="KI630319">
    <property type="protein sequence ID" value="EYU41699.1"/>
    <property type="molecule type" value="Genomic_DNA"/>
</dbReference>
<name>A0A022RNQ9_ERYGU</name>
<protein>
    <submittedName>
        <fullName evidence="3">Uncharacterized protein</fullName>
    </submittedName>
</protein>
<dbReference type="PANTHER" id="PTHR19375">
    <property type="entry name" value="HEAT SHOCK PROTEIN 70KDA"/>
    <property type="match status" value="1"/>
</dbReference>
<dbReference type="PROSITE" id="PS01036">
    <property type="entry name" value="HSP70_3"/>
    <property type="match status" value="1"/>
</dbReference>
<dbReference type="Proteomes" id="UP000030748">
    <property type="component" value="Unassembled WGS sequence"/>
</dbReference>
<dbReference type="Pfam" id="PF00012">
    <property type="entry name" value="HSP70"/>
    <property type="match status" value="2"/>
</dbReference>
<gene>
    <name evidence="3" type="ORF">MIMGU_mgv1a017750mg</name>
</gene>
<organism evidence="3 4">
    <name type="scientific">Erythranthe guttata</name>
    <name type="common">Yellow monkey flower</name>
    <name type="synonym">Mimulus guttatus</name>
    <dbReference type="NCBI Taxonomy" id="4155"/>
    <lineage>
        <taxon>Eukaryota</taxon>
        <taxon>Viridiplantae</taxon>
        <taxon>Streptophyta</taxon>
        <taxon>Embryophyta</taxon>
        <taxon>Tracheophyta</taxon>
        <taxon>Spermatophyta</taxon>
        <taxon>Magnoliopsida</taxon>
        <taxon>eudicotyledons</taxon>
        <taxon>Gunneridae</taxon>
        <taxon>Pentapetalae</taxon>
        <taxon>asterids</taxon>
        <taxon>lamiids</taxon>
        <taxon>Lamiales</taxon>
        <taxon>Phrymaceae</taxon>
        <taxon>Erythranthe</taxon>
    </lineage>
</organism>
<keyword evidence="4" id="KW-1185">Reference proteome</keyword>
<dbReference type="SUPFAM" id="SSF53067">
    <property type="entry name" value="Actin-like ATPase domain"/>
    <property type="match status" value="2"/>
</dbReference>
<evidence type="ECO:0000313" key="3">
    <source>
        <dbReference type="EMBL" id="EYU41699.1"/>
    </source>
</evidence>
<proteinExistence type="predicted"/>
<dbReference type="GO" id="GO:0140662">
    <property type="term" value="F:ATP-dependent protein folding chaperone"/>
    <property type="evidence" value="ECO:0007669"/>
    <property type="project" value="InterPro"/>
</dbReference>
<keyword evidence="2" id="KW-0067">ATP-binding</keyword>
<dbReference type="STRING" id="4155.A0A022RNQ9"/>